<protein>
    <submittedName>
        <fullName evidence="8">Yop proteins translocation protein U</fullName>
    </submittedName>
</protein>
<evidence type="ECO:0000256" key="1">
    <source>
        <dbReference type="ARBA" id="ARBA00004651"/>
    </source>
</evidence>
<dbReference type="InterPro" id="IPR006307">
    <property type="entry name" value="BsaZ-like"/>
</dbReference>
<dbReference type="PANTHER" id="PTHR30531:SF12">
    <property type="entry name" value="FLAGELLAR BIOSYNTHETIC PROTEIN FLHB"/>
    <property type="match status" value="1"/>
</dbReference>
<dbReference type="PRINTS" id="PR00950">
    <property type="entry name" value="TYPE3IMSPROT"/>
</dbReference>
<feature type="transmembrane region" description="Helical" evidence="7">
    <location>
        <begin position="45"/>
        <end position="66"/>
    </location>
</feature>
<evidence type="ECO:0000313" key="9">
    <source>
        <dbReference type="Proteomes" id="UP000031465"/>
    </source>
</evidence>
<feature type="transmembrane region" description="Helical" evidence="7">
    <location>
        <begin position="192"/>
        <end position="222"/>
    </location>
</feature>
<dbReference type="EMBL" id="JSAN01000056">
    <property type="protein sequence ID" value="KIC72402.1"/>
    <property type="molecule type" value="Genomic_DNA"/>
</dbReference>
<gene>
    <name evidence="8" type="primary">yscU</name>
    <name evidence="8" type="ORF">DB44_CJ00160</name>
</gene>
<evidence type="ECO:0000256" key="2">
    <source>
        <dbReference type="ARBA" id="ARBA00010690"/>
    </source>
</evidence>
<comment type="subcellular location">
    <subcellularLocation>
        <location evidence="1">Cell membrane</location>
        <topology evidence="1">Multi-pass membrane protein</topology>
    </subcellularLocation>
</comment>
<comment type="similarity">
    <text evidence="2">Belongs to the type III secretion exporter family.</text>
</comment>
<reference evidence="8 9" key="1">
    <citation type="journal article" date="2014" name="Mol. Biol. Evol.">
        <title>Massive expansion of Ubiquitination-related gene families within the Chlamydiae.</title>
        <authorList>
            <person name="Domman D."/>
            <person name="Collingro A."/>
            <person name="Lagkouvardos I."/>
            <person name="Gehre L."/>
            <person name="Weinmaier T."/>
            <person name="Rattei T."/>
            <person name="Subtil A."/>
            <person name="Horn M."/>
        </authorList>
    </citation>
    <scope>NUCLEOTIDE SEQUENCE [LARGE SCALE GENOMIC DNA]</scope>
    <source>
        <strain evidence="8 9">EI2</strain>
    </source>
</reference>
<dbReference type="PANTHER" id="PTHR30531">
    <property type="entry name" value="FLAGELLAR BIOSYNTHETIC PROTEIN FLHB"/>
    <property type="match status" value="1"/>
</dbReference>
<keyword evidence="3" id="KW-1003">Cell membrane</keyword>
<evidence type="ECO:0000256" key="3">
    <source>
        <dbReference type="ARBA" id="ARBA00022475"/>
    </source>
</evidence>
<name>A0A0C1JYX0_9BACT</name>
<sequence length="374" mass="41982">MCVYFYCHCHFSRRKNHMGDKTEKATPKKLKDAKKKGQIAKSQDLPTAFTFIASVAIILALASSLYHQLANFLVGTFRSVNTPELSGVIVSLFYKANEVIFLASIPTMALVALVGVTITFLTVGPVFAPEVFKFDIKKFNPVDNLKAKFKLKTLVELLKSVIKISIASYLIYKVMYNSIPVLIQTVSMPISGALIVFHAFLVEVVLKVGLFFIVVAVADFIYQKKTFAKEMMMEKFEVKQEYKNSEGDPHIKGKRRQIAQEIAYQEGPTGGVKRAQAVVTNPTHLAIAIGYERHMDAAPYILAMGKDILAERIVKIAEKNDIPVLRNITLAHILWEQGEIYEYVPEDTYEALAEIMRWIASLKDGTEIPEPLNL</sequence>
<dbReference type="InterPro" id="IPR029025">
    <property type="entry name" value="T3SS_substrate_exporter_C"/>
</dbReference>
<dbReference type="Gene3D" id="3.40.1690.10">
    <property type="entry name" value="secretion proteins EscU"/>
    <property type="match status" value="1"/>
</dbReference>
<dbReference type="PATRIC" id="fig|362787.3.peg.839"/>
<feature type="transmembrane region" description="Helical" evidence="7">
    <location>
        <begin position="99"/>
        <end position="132"/>
    </location>
</feature>
<keyword evidence="4 7" id="KW-0812">Transmembrane</keyword>
<dbReference type="NCBIfam" id="TIGR01404">
    <property type="entry name" value="FlhB_rel_III"/>
    <property type="match status" value="1"/>
</dbReference>
<evidence type="ECO:0000256" key="6">
    <source>
        <dbReference type="ARBA" id="ARBA00023136"/>
    </source>
</evidence>
<evidence type="ECO:0000256" key="4">
    <source>
        <dbReference type="ARBA" id="ARBA00022692"/>
    </source>
</evidence>
<dbReference type="NCBIfam" id="NF004950">
    <property type="entry name" value="PRK06298.1"/>
    <property type="match status" value="1"/>
</dbReference>
<dbReference type="SUPFAM" id="SSF160544">
    <property type="entry name" value="EscU C-terminal domain-like"/>
    <property type="match status" value="1"/>
</dbReference>
<evidence type="ECO:0000313" key="8">
    <source>
        <dbReference type="EMBL" id="KIC72402.1"/>
    </source>
</evidence>
<dbReference type="GO" id="GO:0009306">
    <property type="term" value="P:protein secretion"/>
    <property type="evidence" value="ECO:0007669"/>
    <property type="project" value="InterPro"/>
</dbReference>
<organism evidence="8 9">
    <name type="scientific">Candidatus Protochlamydia amoebophila</name>
    <dbReference type="NCBI Taxonomy" id="362787"/>
    <lineage>
        <taxon>Bacteria</taxon>
        <taxon>Pseudomonadati</taxon>
        <taxon>Chlamydiota</taxon>
        <taxon>Chlamydiia</taxon>
        <taxon>Parachlamydiales</taxon>
        <taxon>Parachlamydiaceae</taxon>
        <taxon>Candidatus Protochlamydia</taxon>
    </lineage>
</organism>
<keyword evidence="5 7" id="KW-1133">Transmembrane helix</keyword>
<proteinExistence type="inferred from homology"/>
<dbReference type="InterPro" id="IPR006135">
    <property type="entry name" value="T3SS_substrate_exporter"/>
</dbReference>
<dbReference type="Pfam" id="PF01312">
    <property type="entry name" value="Bac_export_2"/>
    <property type="match status" value="1"/>
</dbReference>
<dbReference type="Proteomes" id="UP000031465">
    <property type="component" value="Unassembled WGS sequence"/>
</dbReference>
<comment type="caution">
    <text evidence="8">The sequence shown here is derived from an EMBL/GenBank/DDBJ whole genome shotgun (WGS) entry which is preliminary data.</text>
</comment>
<evidence type="ECO:0000256" key="7">
    <source>
        <dbReference type="SAM" id="Phobius"/>
    </source>
</evidence>
<keyword evidence="6 7" id="KW-0472">Membrane</keyword>
<evidence type="ECO:0000256" key="5">
    <source>
        <dbReference type="ARBA" id="ARBA00022989"/>
    </source>
</evidence>
<dbReference type="GO" id="GO:0005886">
    <property type="term" value="C:plasma membrane"/>
    <property type="evidence" value="ECO:0007669"/>
    <property type="project" value="UniProtKB-SubCell"/>
</dbReference>
<accession>A0A0C1JYX0</accession>
<dbReference type="AlphaFoldDB" id="A0A0C1JYX0"/>